<dbReference type="EMBL" id="LT985188">
    <property type="protein sequence ID" value="SPD88138.1"/>
    <property type="molecule type" value="Genomic_DNA"/>
</dbReference>
<evidence type="ECO:0000256" key="6">
    <source>
        <dbReference type="ARBA" id="ARBA00023209"/>
    </source>
</evidence>
<dbReference type="RefSeq" id="WP_105186709.1">
    <property type="nucleotide sequence ID" value="NZ_BAAAGO010000006.1"/>
</dbReference>
<keyword evidence="7" id="KW-1208">Phospholipid metabolism</keyword>
<feature type="domain" description="Glycerol-3-phosphate dehydrogenase NAD-dependent N-terminal" evidence="14">
    <location>
        <begin position="5"/>
        <end position="167"/>
    </location>
</feature>
<feature type="binding site" evidence="10">
    <location>
        <position position="271"/>
    </location>
    <ligand>
        <name>NAD(+)</name>
        <dbReference type="ChEBI" id="CHEBI:57540"/>
    </ligand>
</feature>
<evidence type="ECO:0000256" key="9">
    <source>
        <dbReference type="PIRSR" id="PIRSR000114-2"/>
    </source>
</evidence>
<dbReference type="KEGG" id="mgg:MPLG2_3108"/>
<dbReference type="GO" id="GO:0005975">
    <property type="term" value="P:carbohydrate metabolic process"/>
    <property type="evidence" value="ECO:0007669"/>
    <property type="project" value="InterPro"/>
</dbReference>
<evidence type="ECO:0000256" key="12">
    <source>
        <dbReference type="RuleBase" id="RU000439"/>
    </source>
</evidence>
<keyword evidence="5" id="KW-0443">Lipid metabolism</keyword>
<protein>
    <recommendedName>
        <fullName evidence="12">Glycerol-3-phosphate dehydrogenase</fullName>
        <ecNumber evidence="12">1.1.1.94</ecNumber>
    </recommendedName>
</protein>
<feature type="chain" id="PRO_5038510197" description="Glycerol-3-phosphate dehydrogenase" evidence="13">
    <location>
        <begin position="18"/>
        <end position="355"/>
    </location>
</feature>
<evidence type="ECO:0000256" key="4">
    <source>
        <dbReference type="ARBA" id="ARBA00023027"/>
    </source>
</evidence>
<dbReference type="InterPro" id="IPR006168">
    <property type="entry name" value="G3P_DH_NAD-dep"/>
</dbReference>
<dbReference type="PANTHER" id="PTHR11728:SF1">
    <property type="entry name" value="GLYCEROL-3-PHOSPHATE DEHYDROGENASE [NAD(+)] 2, CHLOROPLASTIC"/>
    <property type="match status" value="1"/>
</dbReference>
<evidence type="ECO:0000256" key="13">
    <source>
        <dbReference type="SAM" id="SignalP"/>
    </source>
</evidence>
<keyword evidence="6" id="KW-0594">Phospholipid biosynthesis</keyword>
<dbReference type="GO" id="GO:0046168">
    <property type="term" value="P:glycerol-3-phosphate catabolic process"/>
    <property type="evidence" value="ECO:0007669"/>
    <property type="project" value="InterPro"/>
</dbReference>
<reference evidence="16 17" key="1">
    <citation type="submission" date="2018-02" db="EMBL/GenBank/DDBJ databases">
        <authorList>
            <person name="Cohen D.B."/>
            <person name="Kent A.D."/>
        </authorList>
    </citation>
    <scope>NUCLEOTIDE SEQUENCE [LARGE SCALE GENOMIC DNA]</scope>
    <source>
        <strain evidence="16">1</strain>
    </source>
</reference>
<proteinExistence type="inferred from homology"/>
<sequence>MATLVVLGSGIMATALATPFTDNGNEVRLVGTHLDREIIDSIKNTGVHPNLNLEVPPNVTAYQLEEAAEAFDGVDLVMSGVNSFGVDWAGEQLAGLLRPGMHVIALAKGMQADDDGNLTILPRALMAHLPDDLRDQVSISAIAGPSIAGEVAMRRHTCVVFTGENPEVLDLWRDLFATDFYHVWTSSDFVGVEVCAATKNCYAFGAGFMHGQLDALDEDDPQYVNFNYGAALFGQASVEMTQFMDLLGGQPSTVLGLPGIGDCFVTSMGGRNVKVGRLVGAGLTFTEARDRMPGVTLEGAAAIKVIGDAFERLTERGVLQPDQFPLLRHLHEVVAKDRAVNVPWKTFFGANGSGV</sequence>
<feature type="domain" description="Glycerol-3-phosphate dehydrogenase NAD-dependent C-terminal" evidence="15">
    <location>
        <begin position="188"/>
        <end position="340"/>
    </location>
</feature>
<evidence type="ECO:0000256" key="10">
    <source>
        <dbReference type="PIRSR" id="PIRSR000114-3"/>
    </source>
</evidence>
<dbReference type="EC" id="1.1.1.94" evidence="12"/>
<accession>A0A2N9JKP9</accession>
<evidence type="ECO:0000256" key="11">
    <source>
        <dbReference type="RuleBase" id="RU000437"/>
    </source>
</evidence>
<dbReference type="InterPro" id="IPR008927">
    <property type="entry name" value="6-PGluconate_DH-like_C_sf"/>
</dbReference>
<keyword evidence="17" id="KW-1185">Reference proteome</keyword>
<dbReference type="SUPFAM" id="SSF48179">
    <property type="entry name" value="6-phosphogluconate dehydrogenase C-terminal domain-like"/>
    <property type="match status" value="1"/>
</dbReference>
<feature type="binding site" evidence="9">
    <location>
        <begin position="271"/>
        <end position="272"/>
    </location>
    <ligand>
        <name>substrate</name>
    </ligand>
</feature>
<dbReference type="PIRSF" id="PIRSF000114">
    <property type="entry name" value="Glycerol-3-P_dh"/>
    <property type="match status" value="1"/>
</dbReference>
<dbReference type="AlphaFoldDB" id="A0A2N9JKP9"/>
<gene>
    <name evidence="16" type="ORF">MPLG2_3108</name>
</gene>
<dbReference type="Pfam" id="PF01210">
    <property type="entry name" value="NAD_Gly3P_dh_N"/>
    <property type="match status" value="1"/>
</dbReference>
<evidence type="ECO:0000256" key="8">
    <source>
        <dbReference type="PIRSR" id="PIRSR000114-1"/>
    </source>
</evidence>
<dbReference type="GO" id="GO:0141153">
    <property type="term" value="F:glycerol-3-phosphate dehydrogenase (NADP+) activity"/>
    <property type="evidence" value="ECO:0007669"/>
    <property type="project" value="RHEA"/>
</dbReference>
<dbReference type="Pfam" id="PF07479">
    <property type="entry name" value="NAD_Gly3P_dh_C"/>
    <property type="match status" value="1"/>
</dbReference>
<dbReference type="OrthoDB" id="9812273at2"/>
<dbReference type="PANTHER" id="PTHR11728">
    <property type="entry name" value="GLYCEROL-3-PHOSPHATE DEHYDROGENASE"/>
    <property type="match status" value="1"/>
</dbReference>
<comment type="similarity">
    <text evidence="1 11">Belongs to the NAD-dependent glycerol-3-phosphate dehydrogenase family.</text>
</comment>
<feature type="binding site" evidence="9">
    <location>
        <position position="108"/>
    </location>
    <ligand>
        <name>substrate</name>
    </ligand>
</feature>
<feature type="binding site" evidence="10">
    <location>
        <position position="148"/>
    </location>
    <ligand>
        <name>NAD(+)</name>
        <dbReference type="ChEBI" id="CHEBI:57540"/>
    </ligand>
</feature>
<evidence type="ECO:0000313" key="17">
    <source>
        <dbReference type="Proteomes" id="UP000238164"/>
    </source>
</evidence>
<comment type="catalytic activity">
    <reaction evidence="12">
        <text>sn-glycerol 3-phosphate + NADP(+) = dihydroxyacetone phosphate + NADPH + H(+)</text>
        <dbReference type="Rhea" id="RHEA:11096"/>
        <dbReference type="ChEBI" id="CHEBI:15378"/>
        <dbReference type="ChEBI" id="CHEBI:57597"/>
        <dbReference type="ChEBI" id="CHEBI:57642"/>
        <dbReference type="ChEBI" id="CHEBI:57783"/>
        <dbReference type="ChEBI" id="CHEBI:58349"/>
        <dbReference type="EC" id="1.1.1.94"/>
    </reaction>
</comment>
<evidence type="ECO:0000259" key="14">
    <source>
        <dbReference type="Pfam" id="PF01210"/>
    </source>
</evidence>
<dbReference type="InterPro" id="IPR006109">
    <property type="entry name" value="G3P_DH_NAD-dep_C"/>
</dbReference>
<feature type="active site" description="Proton acceptor" evidence="8">
    <location>
        <position position="199"/>
    </location>
</feature>
<dbReference type="SUPFAM" id="SSF51735">
    <property type="entry name" value="NAD(P)-binding Rossmann-fold domains"/>
    <property type="match status" value="1"/>
</dbReference>
<dbReference type="GO" id="GO:0005829">
    <property type="term" value="C:cytosol"/>
    <property type="evidence" value="ECO:0007669"/>
    <property type="project" value="TreeGrafter"/>
</dbReference>
<dbReference type="GO" id="GO:0008654">
    <property type="term" value="P:phospholipid biosynthetic process"/>
    <property type="evidence" value="ECO:0007669"/>
    <property type="project" value="UniProtKB-KW"/>
</dbReference>
<name>A0A2N9JKP9_9ACTN</name>
<dbReference type="InterPro" id="IPR013328">
    <property type="entry name" value="6PGD_dom2"/>
</dbReference>
<evidence type="ECO:0000256" key="1">
    <source>
        <dbReference type="ARBA" id="ARBA00011009"/>
    </source>
</evidence>
<keyword evidence="3 11" id="KW-0560">Oxidoreductase</keyword>
<keyword evidence="4 10" id="KW-0520">NAD</keyword>
<dbReference type="Gene3D" id="3.40.50.720">
    <property type="entry name" value="NAD(P)-binding Rossmann-like Domain"/>
    <property type="match status" value="1"/>
</dbReference>
<evidence type="ECO:0000256" key="3">
    <source>
        <dbReference type="ARBA" id="ARBA00023002"/>
    </source>
</evidence>
<dbReference type="PRINTS" id="PR00077">
    <property type="entry name" value="GPDHDRGNASE"/>
</dbReference>
<keyword evidence="2" id="KW-0444">Lipid biosynthesis</keyword>
<dbReference type="GO" id="GO:0051287">
    <property type="term" value="F:NAD binding"/>
    <property type="evidence" value="ECO:0007669"/>
    <property type="project" value="InterPro"/>
</dbReference>
<evidence type="ECO:0000256" key="5">
    <source>
        <dbReference type="ARBA" id="ARBA00023098"/>
    </source>
</evidence>
<dbReference type="Gene3D" id="1.10.1040.10">
    <property type="entry name" value="N-(1-d-carboxylethyl)-l-norvaline Dehydrogenase, domain 2"/>
    <property type="match status" value="1"/>
</dbReference>
<keyword evidence="13" id="KW-0732">Signal</keyword>
<feature type="signal peptide" evidence="13">
    <location>
        <begin position="1"/>
        <end position="17"/>
    </location>
</feature>
<evidence type="ECO:0000259" key="15">
    <source>
        <dbReference type="Pfam" id="PF07479"/>
    </source>
</evidence>
<evidence type="ECO:0000256" key="2">
    <source>
        <dbReference type="ARBA" id="ARBA00022516"/>
    </source>
</evidence>
<dbReference type="InterPro" id="IPR011128">
    <property type="entry name" value="G3P_DH_NAD-dep_N"/>
</dbReference>
<dbReference type="InterPro" id="IPR036291">
    <property type="entry name" value="NAD(P)-bd_dom_sf"/>
</dbReference>
<evidence type="ECO:0000313" key="16">
    <source>
        <dbReference type="EMBL" id="SPD88138.1"/>
    </source>
</evidence>
<organism evidence="16 17">
    <name type="scientific">Micropruina glycogenica</name>
    <dbReference type="NCBI Taxonomy" id="75385"/>
    <lineage>
        <taxon>Bacteria</taxon>
        <taxon>Bacillati</taxon>
        <taxon>Actinomycetota</taxon>
        <taxon>Actinomycetes</taxon>
        <taxon>Propionibacteriales</taxon>
        <taxon>Nocardioidaceae</taxon>
        <taxon>Micropruina</taxon>
    </lineage>
</organism>
<dbReference type="Proteomes" id="UP000238164">
    <property type="component" value="Chromosome 1"/>
</dbReference>
<evidence type="ECO:0000256" key="7">
    <source>
        <dbReference type="ARBA" id="ARBA00023264"/>
    </source>
</evidence>